<dbReference type="GO" id="GO:0070475">
    <property type="term" value="P:rRNA base methylation"/>
    <property type="evidence" value="ECO:0007669"/>
    <property type="project" value="TreeGrafter"/>
</dbReference>
<dbReference type="Pfam" id="PF05971">
    <property type="entry name" value="Methyltransf_10"/>
    <property type="match status" value="1"/>
</dbReference>
<dbReference type="PANTHER" id="PTHR13393">
    <property type="entry name" value="SAM-DEPENDENT METHYLTRANSFERASE"/>
    <property type="match status" value="1"/>
</dbReference>
<sequence>MLPRLANPYSSRTDFAQLARDVPAFAAFLQDGHAGWSTIDFQDDAAIRALTAALLERDFHLRIELPSDRLCPTIPSRLEYVLFVLRLALITSDRSSPASFVGLDMRVLSRHIPSGPTH</sequence>
<accession>A0A511KM16</accession>
<evidence type="ECO:0000313" key="3">
    <source>
        <dbReference type="EMBL" id="GEM11420.1"/>
    </source>
</evidence>
<name>A0A511KM16_RHOTO</name>
<dbReference type="InterPro" id="IPR029063">
    <property type="entry name" value="SAM-dependent_MTases_sf"/>
</dbReference>
<dbReference type="AlphaFoldDB" id="A0A511KM16"/>
<dbReference type="Proteomes" id="UP000321518">
    <property type="component" value="Unassembled WGS sequence"/>
</dbReference>
<dbReference type="EMBL" id="BJWK01000015">
    <property type="protein sequence ID" value="GEM11420.1"/>
    <property type="molecule type" value="Genomic_DNA"/>
</dbReference>
<evidence type="ECO:0000256" key="1">
    <source>
        <dbReference type="ARBA" id="ARBA00022603"/>
    </source>
</evidence>
<protein>
    <submittedName>
        <fullName evidence="3">Ribosomal RNA large subunit methyltransferase F</fullName>
    </submittedName>
</protein>
<dbReference type="PANTHER" id="PTHR13393:SF0">
    <property type="entry name" value="RNA N6-ADENOSINE-METHYLTRANSFERASE METTL16"/>
    <property type="match status" value="1"/>
</dbReference>
<dbReference type="GO" id="GO:0005634">
    <property type="term" value="C:nucleus"/>
    <property type="evidence" value="ECO:0007669"/>
    <property type="project" value="TreeGrafter"/>
</dbReference>
<keyword evidence="1 3" id="KW-0489">Methyltransferase</keyword>
<gene>
    <name evidence="3" type="ORF">Rt10032_c15g5437</name>
</gene>
<dbReference type="InterPro" id="IPR010286">
    <property type="entry name" value="METTL16/RlmF"/>
</dbReference>
<evidence type="ECO:0000313" key="4">
    <source>
        <dbReference type="Proteomes" id="UP000321518"/>
    </source>
</evidence>
<organism evidence="3 4">
    <name type="scientific">Rhodotorula toruloides</name>
    <name type="common">Yeast</name>
    <name type="synonym">Rhodosporidium toruloides</name>
    <dbReference type="NCBI Taxonomy" id="5286"/>
    <lineage>
        <taxon>Eukaryota</taxon>
        <taxon>Fungi</taxon>
        <taxon>Dikarya</taxon>
        <taxon>Basidiomycota</taxon>
        <taxon>Pucciniomycotina</taxon>
        <taxon>Microbotryomycetes</taxon>
        <taxon>Sporidiobolales</taxon>
        <taxon>Sporidiobolaceae</taxon>
        <taxon>Rhodotorula</taxon>
    </lineage>
</organism>
<dbReference type="OrthoDB" id="514248at2759"/>
<dbReference type="GO" id="GO:0008168">
    <property type="term" value="F:methyltransferase activity"/>
    <property type="evidence" value="ECO:0007669"/>
    <property type="project" value="UniProtKB-KW"/>
</dbReference>
<dbReference type="Gene3D" id="3.40.50.150">
    <property type="entry name" value="Vaccinia Virus protein VP39"/>
    <property type="match status" value="1"/>
</dbReference>
<proteinExistence type="predicted"/>
<comment type="caution">
    <text evidence="3">The sequence shown here is derived from an EMBL/GenBank/DDBJ whole genome shotgun (WGS) entry which is preliminary data.</text>
</comment>
<evidence type="ECO:0000256" key="2">
    <source>
        <dbReference type="ARBA" id="ARBA00022679"/>
    </source>
</evidence>
<keyword evidence="2 3" id="KW-0808">Transferase</keyword>
<reference evidence="3 4" key="1">
    <citation type="submission" date="2019-07" db="EMBL/GenBank/DDBJ databases">
        <title>Rhodotorula toruloides NBRC10032 genome sequencing.</title>
        <authorList>
            <person name="Shida Y."/>
            <person name="Takaku H."/>
            <person name="Ogasawara W."/>
            <person name="Mori K."/>
        </authorList>
    </citation>
    <scope>NUCLEOTIDE SEQUENCE [LARGE SCALE GENOMIC DNA]</scope>
    <source>
        <strain evidence="3 4">NBRC10032</strain>
    </source>
</reference>